<keyword evidence="1 4" id="KW-0732">Signal</keyword>
<evidence type="ECO:0000256" key="4">
    <source>
        <dbReference type="SAM" id="SignalP"/>
    </source>
</evidence>
<dbReference type="InterPro" id="IPR026444">
    <property type="entry name" value="Secre_tail"/>
</dbReference>
<dbReference type="SUPFAM" id="SSF101898">
    <property type="entry name" value="NHL repeat"/>
    <property type="match status" value="1"/>
</dbReference>
<dbReference type="SUPFAM" id="SSF63829">
    <property type="entry name" value="Calcium-dependent phosphotriesterase"/>
    <property type="match status" value="1"/>
</dbReference>
<dbReference type="RefSeq" id="WP_229973890.1">
    <property type="nucleotide sequence ID" value="NZ_CP087133.1"/>
</dbReference>
<evidence type="ECO:0000313" key="7">
    <source>
        <dbReference type="EMBL" id="MDX6186502.1"/>
    </source>
</evidence>
<evidence type="ECO:0000313" key="8">
    <source>
        <dbReference type="Proteomes" id="UP001270053"/>
    </source>
</evidence>
<sequence length="743" mass="78538">MRKTLLLLFILSYPPLINAQTVTTFAGGGSGGGIFSEGIGTGTEARFNRPEALCSDANGNMYIADTENHRIRKITPAGFVSTIAGSVQGYADGQGAAAQFSNPSGICIDPNGNLFVTDYSNHKIRKITPTGIVSTFAGTTKGFLDGNALTSKFSSPYGIFIDPNGNLYVSDFANDKIRKISPSGIVSTIAPLENFHLPKGICMDKNGNVYVASSGSDKIKKITPTNNVSDLAGSISGFADGLGAMAMFDSPSGICVDFDGNLFVADALNNRIRKISPTGVVTTFAGNGVRSNYDENGVKVGFYGPLGIHIDADGNINVADTYNHSIRKITPSGWVSTFAGSGSGDSDGLRLVAKFAGPNGLCTDAAGNIYVVDRLNGKIRKITPAGITSTLAGSSDRGNTDGKGPSARFSFPNGVCADANGNIYVTDADNYRIRKITSEGVVSTLAGSTVGILDGPGASAKFSGGINGICADKNGNIYVADDENFKIRKITPEGVVSTFAGSTFGFADGPGNTAKIWQPRGICIDKNSNLYVVDRMNQRIRKITPAGVVTTFAGSTEGYTDGPGNTAQFSYPEQIGIDSNDNLYVSDYSFGNYLIRKITPTGIVSTLAGSTIGFLDGPVASAQFSGLKGICTDSSGNVYVADDNNSRIRKISQNKDLGLDQNNELKRLVKFYPNPASGLLNIEMESFNENTKIIITDVLGQTIYSQKIQALNSTLNTNRFVKGIYFISLTDGDEKFTQKIIFQ</sequence>
<dbReference type="PANTHER" id="PTHR13833">
    <property type="match status" value="1"/>
</dbReference>
<dbReference type="Proteomes" id="UP001278738">
    <property type="component" value="Unassembled WGS sequence"/>
</dbReference>
<dbReference type="Pfam" id="PF24684">
    <property type="entry name" value="Vgb_lyase"/>
    <property type="match status" value="1"/>
</dbReference>
<evidence type="ECO:0000313" key="6">
    <source>
        <dbReference type="EMBL" id="MDX6183049.1"/>
    </source>
</evidence>
<dbReference type="Gene3D" id="2.120.10.30">
    <property type="entry name" value="TolB, C-terminal domain"/>
    <property type="match status" value="6"/>
</dbReference>
<accession>A0AAJ2SEQ5</accession>
<reference evidence="7 9" key="1">
    <citation type="submission" date="2023-11" db="EMBL/GenBank/DDBJ databases">
        <title>Unpublished Manusciprt.</title>
        <authorList>
            <person name="Saticioglu I.B."/>
            <person name="Ay H."/>
            <person name="Ajmi N."/>
            <person name="Altun S."/>
            <person name="Duman M."/>
        </authorList>
    </citation>
    <scope>NUCLEOTIDE SEQUENCE</scope>
    <source>
        <strain evidence="6 9">Fl-33</strain>
        <strain evidence="7">Fl-77</strain>
    </source>
</reference>
<evidence type="ECO:0000256" key="2">
    <source>
        <dbReference type="ARBA" id="ARBA00022737"/>
    </source>
</evidence>
<dbReference type="PROSITE" id="PS51125">
    <property type="entry name" value="NHL"/>
    <property type="match status" value="3"/>
</dbReference>
<organism evidence="7 8">
    <name type="scientific">Flavobacterium flavipigmentatum</name>
    <dbReference type="NCBI Taxonomy" id="2893884"/>
    <lineage>
        <taxon>Bacteria</taxon>
        <taxon>Pseudomonadati</taxon>
        <taxon>Bacteroidota</taxon>
        <taxon>Flavobacteriia</taxon>
        <taxon>Flavobacteriales</taxon>
        <taxon>Flavobacteriaceae</taxon>
        <taxon>Flavobacterium</taxon>
    </lineage>
</organism>
<dbReference type="InterPro" id="IPR001258">
    <property type="entry name" value="NHL_repeat"/>
</dbReference>
<dbReference type="CDD" id="cd14953">
    <property type="entry name" value="NHL_like_1"/>
    <property type="match status" value="2"/>
</dbReference>
<dbReference type="NCBIfam" id="TIGR04183">
    <property type="entry name" value="Por_Secre_tail"/>
    <property type="match status" value="1"/>
</dbReference>
<feature type="repeat" description="NHL" evidence="3">
    <location>
        <begin position="403"/>
        <end position="439"/>
    </location>
</feature>
<evidence type="ECO:0000313" key="9">
    <source>
        <dbReference type="Proteomes" id="UP001278738"/>
    </source>
</evidence>
<evidence type="ECO:0000259" key="5">
    <source>
        <dbReference type="Pfam" id="PF18962"/>
    </source>
</evidence>
<dbReference type="PANTHER" id="PTHR13833:SF71">
    <property type="entry name" value="NHL DOMAIN-CONTAINING PROTEIN"/>
    <property type="match status" value="1"/>
</dbReference>
<keyword evidence="9" id="KW-1185">Reference proteome</keyword>
<feature type="repeat" description="NHL" evidence="3">
    <location>
        <begin position="623"/>
        <end position="654"/>
    </location>
</feature>
<dbReference type="EMBL" id="JAWXVG010000005">
    <property type="protein sequence ID" value="MDX6183049.1"/>
    <property type="molecule type" value="Genomic_DNA"/>
</dbReference>
<dbReference type="InterPro" id="IPR011042">
    <property type="entry name" value="6-blade_b-propeller_TolB-like"/>
</dbReference>
<dbReference type="SUPFAM" id="SSF63825">
    <property type="entry name" value="YWTD domain"/>
    <property type="match status" value="1"/>
</dbReference>
<feature type="signal peptide" evidence="4">
    <location>
        <begin position="1"/>
        <end position="19"/>
    </location>
</feature>
<feature type="repeat" description="NHL" evidence="3">
    <location>
        <begin position="95"/>
        <end position="130"/>
    </location>
</feature>
<dbReference type="Proteomes" id="UP001270053">
    <property type="component" value="Unassembled WGS sequence"/>
</dbReference>
<evidence type="ECO:0000256" key="1">
    <source>
        <dbReference type="ARBA" id="ARBA00022729"/>
    </source>
</evidence>
<evidence type="ECO:0000256" key="3">
    <source>
        <dbReference type="PROSITE-ProRule" id="PRU00504"/>
    </source>
</evidence>
<dbReference type="EMBL" id="JAWXVH010000005">
    <property type="protein sequence ID" value="MDX6186502.1"/>
    <property type="molecule type" value="Genomic_DNA"/>
</dbReference>
<dbReference type="Pfam" id="PF18962">
    <property type="entry name" value="Por_Secre_tail"/>
    <property type="match status" value="1"/>
</dbReference>
<feature type="domain" description="Secretion system C-terminal sorting" evidence="5">
    <location>
        <begin position="672"/>
        <end position="741"/>
    </location>
</feature>
<keyword evidence="2" id="KW-0677">Repeat</keyword>
<comment type="caution">
    <text evidence="7">The sequence shown here is derived from an EMBL/GenBank/DDBJ whole genome shotgun (WGS) entry which is preliminary data.</text>
</comment>
<protein>
    <submittedName>
        <fullName evidence="7">T9SS type A sorting domain-containing protein</fullName>
    </submittedName>
</protein>
<feature type="chain" id="PRO_5042585629" evidence="4">
    <location>
        <begin position="20"/>
        <end position="743"/>
    </location>
</feature>
<gene>
    <name evidence="6" type="ORF">SGQ18_12820</name>
    <name evidence="7" type="ORF">SGQ44_12075</name>
</gene>
<dbReference type="AlphaFoldDB" id="A0AAJ2SEQ5"/>
<proteinExistence type="predicted"/>
<dbReference type="Pfam" id="PF01436">
    <property type="entry name" value="NHL"/>
    <property type="match status" value="4"/>
</dbReference>
<name>A0AAJ2SEQ5_9FLAO</name>